<reference evidence="2 3" key="1">
    <citation type="submission" date="2024-01" db="EMBL/GenBank/DDBJ databases">
        <authorList>
            <person name="Allen C."/>
            <person name="Tagirdzhanova G."/>
        </authorList>
    </citation>
    <scope>NUCLEOTIDE SEQUENCE [LARGE SCALE GENOMIC DNA]</scope>
</reference>
<feature type="region of interest" description="Disordered" evidence="1">
    <location>
        <begin position="1"/>
        <end position="92"/>
    </location>
</feature>
<feature type="compositionally biased region" description="Gly residues" evidence="1">
    <location>
        <begin position="207"/>
        <end position="222"/>
    </location>
</feature>
<feature type="compositionally biased region" description="Low complexity" evidence="1">
    <location>
        <begin position="18"/>
        <end position="32"/>
    </location>
</feature>
<evidence type="ECO:0000256" key="1">
    <source>
        <dbReference type="SAM" id="MobiDB-lite"/>
    </source>
</evidence>
<dbReference type="EMBL" id="CAWUHC010000007">
    <property type="protein sequence ID" value="CAK7211796.1"/>
    <property type="molecule type" value="Genomic_DNA"/>
</dbReference>
<organism evidence="2 3">
    <name type="scientific">Sporothrix bragantina</name>
    <dbReference type="NCBI Taxonomy" id="671064"/>
    <lineage>
        <taxon>Eukaryota</taxon>
        <taxon>Fungi</taxon>
        <taxon>Dikarya</taxon>
        <taxon>Ascomycota</taxon>
        <taxon>Pezizomycotina</taxon>
        <taxon>Sordariomycetes</taxon>
        <taxon>Sordariomycetidae</taxon>
        <taxon>Ophiostomatales</taxon>
        <taxon>Ophiostomataceae</taxon>
        <taxon>Sporothrix</taxon>
    </lineage>
</organism>
<feature type="compositionally biased region" description="Low complexity" evidence="1">
    <location>
        <begin position="55"/>
        <end position="84"/>
    </location>
</feature>
<feature type="compositionally biased region" description="Polar residues" evidence="1">
    <location>
        <begin position="248"/>
        <end position="261"/>
    </location>
</feature>
<evidence type="ECO:0008006" key="4">
    <source>
        <dbReference type="Google" id="ProtNLM"/>
    </source>
</evidence>
<evidence type="ECO:0000313" key="2">
    <source>
        <dbReference type="EMBL" id="CAK7211796.1"/>
    </source>
</evidence>
<feature type="region of interest" description="Disordered" evidence="1">
    <location>
        <begin position="123"/>
        <end position="341"/>
    </location>
</feature>
<proteinExistence type="predicted"/>
<feature type="compositionally biased region" description="Polar residues" evidence="1">
    <location>
        <begin position="33"/>
        <end position="52"/>
    </location>
</feature>
<keyword evidence="3" id="KW-1185">Reference proteome</keyword>
<accession>A0ABP0AX00</accession>
<sequence>MSSIVNKIKDVVDDKLHNNSNDGTSSSSNKNNLGNDTYDSSNTRTSNVPQGQQAGGRTTRSGNTSGFTDDSYSSGGMDSSANRAGGAGAAGGAGNVAGRSNLDSGDLRSGGLNSGVGNDYQSGSGAASGLSGATAGSGGISGAGRDPTYGGSSGLGGAQQQAGGLHHHTGQHHAGGLAGQTGSSGYADDTLGSSGVGRTTGATSTGRAGGIGDEFGAVGGGRSNEFGSQTGRSEFASQARNEFGSAGQAAQSGFDDTQNLRGANPGGYTGGNTGIGGAGNNFSTGSGVAATGQRDPTDAAQVPPSVLAKHLGEPTLDHGDVNHDRIRRNSATSHQDTFRGI</sequence>
<feature type="compositionally biased region" description="Low complexity" evidence="1">
    <location>
        <begin position="123"/>
        <end position="134"/>
    </location>
</feature>
<name>A0ABP0AX00_9PEZI</name>
<evidence type="ECO:0000313" key="3">
    <source>
        <dbReference type="Proteomes" id="UP001642406"/>
    </source>
</evidence>
<feature type="compositionally biased region" description="Basic and acidic residues" evidence="1">
    <location>
        <begin position="7"/>
        <end position="17"/>
    </location>
</feature>
<feature type="compositionally biased region" description="Basic and acidic residues" evidence="1">
    <location>
        <begin position="310"/>
        <end position="324"/>
    </location>
</feature>
<feature type="compositionally biased region" description="Low complexity" evidence="1">
    <location>
        <begin position="192"/>
        <end position="206"/>
    </location>
</feature>
<protein>
    <recommendedName>
        <fullName evidence="4">Cell surface protein</fullName>
    </recommendedName>
</protein>
<comment type="caution">
    <text evidence="2">The sequence shown here is derived from an EMBL/GenBank/DDBJ whole genome shotgun (WGS) entry which is preliminary data.</text>
</comment>
<dbReference type="Proteomes" id="UP001642406">
    <property type="component" value="Unassembled WGS sequence"/>
</dbReference>
<feature type="compositionally biased region" description="Gly residues" evidence="1">
    <location>
        <begin position="264"/>
        <end position="279"/>
    </location>
</feature>
<gene>
    <name evidence="2" type="ORF">SBRCBS47491_001241</name>
</gene>
<feature type="compositionally biased region" description="Polar residues" evidence="1">
    <location>
        <begin position="225"/>
        <end position="240"/>
    </location>
</feature>